<sequence>MLNEYPGDLCQSYRHAHLGRTRPGPVLYGRILGGDWSAPGHPSFPATGQTRGDQGTLGGSAVFRSPSHDPHRPHPDCRHANNTNSRLLRFARDMPTGIAEPKALTLHVHGLDHGVHAHPPVPDF</sequence>
<reference evidence="2 3" key="1">
    <citation type="submission" date="2016-09" db="EMBL/GenBank/DDBJ databases">
        <authorList>
            <person name="Capua I."/>
            <person name="De Benedictis P."/>
            <person name="Joannis T."/>
            <person name="Lombin L.H."/>
            <person name="Cattoli G."/>
        </authorList>
    </citation>
    <scope>NUCLEOTIDE SEQUENCE [LARGE SCALE GENOMIC DNA]</scope>
    <source>
        <strain evidence="2 3">IMI 309357</strain>
    </source>
</reference>
<dbReference type="Proteomes" id="UP000176998">
    <property type="component" value="Unassembled WGS sequence"/>
</dbReference>
<dbReference type="OrthoDB" id="10271997at2759"/>
<comment type="caution">
    <text evidence="2">The sequence shown here is derived from an EMBL/GenBank/DDBJ whole genome shotgun (WGS) entry which is preliminary data.</text>
</comment>
<organism evidence="2 3">
    <name type="scientific">Colletotrichum orchidophilum</name>
    <dbReference type="NCBI Taxonomy" id="1209926"/>
    <lineage>
        <taxon>Eukaryota</taxon>
        <taxon>Fungi</taxon>
        <taxon>Dikarya</taxon>
        <taxon>Ascomycota</taxon>
        <taxon>Pezizomycotina</taxon>
        <taxon>Sordariomycetes</taxon>
        <taxon>Hypocreomycetidae</taxon>
        <taxon>Glomerellales</taxon>
        <taxon>Glomerellaceae</taxon>
        <taxon>Colletotrichum</taxon>
    </lineage>
</organism>
<feature type="compositionally biased region" description="Basic and acidic residues" evidence="1">
    <location>
        <begin position="66"/>
        <end position="79"/>
    </location>
</feature>
<name>A0A1G4B1V0_9PEZI</name>
<dbReference type="AlphaFoldDB" id="A0A1G4B1V0"/>
<evidence type="ECO:0000256" key="1">
    <source>
        <dbReference type="SAM" id="MobiDB-lite"/>
    </source>
</evidence>
<feature type="region of interest" description="Disordered" evidence="1">
    <location>
        <begin position="38"/>
        <end position="81"/>
    </location>
</feature>
<proteinExistence type="predicted"/>
<dbReference type="RefSeq" id="XP_022472509.1">
    <property type="nucleotide sequence ID" value="XM_022620987.1"/>
</dbReference>
<evidence type="ECO:0000313" key="2">
    <source>
        <dbReference type="EMBL" id="OHE95347.1"/>
    </source>
</evidence>
<gene>
    <name evidence="2" type="ORF">CORC01_09358</name>
</gene>
<keyword evidence="3" id="KW-1185">Reference proteome</keyword>
<protein>
    <submittedName>
        <fullName evidence="2">Uncharacterized protein</fullName>
    </submittedName>
</protein>
<evidence type="ECO:0000313" key="3">
    <source>
        <dbReference type="Proteomes" id="UP000176998"/>
    </source>
</evidence>
<accession>A0A1G4B1V0</accession>
<dbReference type="EMBL" id="MJBS01000084">
    <property type="protein sequence ID" value="OHE95347.1"/>
    <property type="molecule type" value="Genomic_DNA"/>
</dbReference>
<dbReference type="GeneID" id="34562497"/>